<sequence length="173" mass="20663">MSKSRCSFFNRTRYTRLDTANTPKPMNRRDEFNVGLSIEARGFLDNWRLTHEKLEMETGEQRNYSILNMYAWEEWKNEDNNDGMQRELREEKTLKTGKSGATLLPTFHLVTFINKKLNYRSYYAPKGFTPEEILEFRGARKCLGTMKKVKDWIESRERLGIYSTETNSIWHRE</sequence>
<keyword evidence="2" id="KW-1185">Reference proteome</keyword>
<proteinExistence type="predicted"/>
<dbReference type="AlphaFoldDB" id="A0A6A4ICQ5"/>
<reference evidence="1" key="1">
    <citation type="journal article" date="2019" name="Environ. Microbiol.">
        <title>Fungal ecological strategies reflected in gene transcription - a case study of two litter decomposers.</title>
        <authorList>
            <person name="Barbi F."/>
            <person name="Kohler A."/>
            <person name="Barry K."/>
            <person name="Baskaran P."/>
            <person name="Daum C."/>
            <person name="Fauchery L."/>
            <person name="Ihrmark K."/>
            <person name="Kuo A."/>
            <person name="LaButti K."/>
            <person name="Lipzen A."/>
            <person name="Morin E."/>
            <person name="Grigoriev I.V."/>
            <person name="Henrissat B."/>
            <person name="Lindahl B."/>
            <person name="Martin F."/>
        </authorList>
    </citation>
    <scope>NUCLEOTIDE SEQUENCE</scope>
    <source>
        <strain evidence="1">JB14</strain>
    </source>
</reference>
<dbReference type="Proteomes" id="UP000799118">
    <property type="component" value="Unassembled WGS sequence"/>
</dbReference>
<accession>A0A6A4ICQ5</accession>
<name>A0A6A4ICQ5_9AGAR</name>
<dbReference type="EMBL" id="ML769398">
    <property type="protein sequence ID" value="KAE9407068.1"/>
    <property type="molecule type" value="Genomic_DNA"/>
</dbReference>
<evidence type="ECO:0000313" key="1">
    <source>
        <dbReference type="EMBL" id="KAE9407068.1"/>
    </source>
</evidence>
<gene>
    <name evidence="1" type="ORF">BT96DRAFT_971556</name>
</gene>
<evidence type="ECO:0000313" key="2">
    <source>
        <dbReference type="Proteomes" id="UP000799118"/>
    </source>
</evidence>
<protein>
    <submittedName>
        <fullName evidence="1">Uncharacterized protein</fullName>
    </submittedName>
</protein>
<organism evidence="1 2">
    <name type="scientific">Gymnopus androsaceus JB14</name>
    <dbReference type="NCBI Taxonomy" id="1447944"/>
    <lineage>
        <taxon>Eukaryota</taxon>
        <taxon>Fungi</taxon>
        <taxon>Dikarya</taxon>
        <taxon>Basidiomycota</taxon>
        <taxon>Agaricomycotina</taxon>
        <taxon>Agaricomycetes</taxon>
        <taxon>Agaricomycetidae</taxon>
        <taxon>Agaricales</taxon>
        <taxon>Marasmiineae</taxon>
        <taxon>Omphalotaceae</taxon>
        <taxon>Gymnopus</taxon>
    </lineage>
</organism>